<organism evidence="4 5">
    <name type="scientific">Brettanomyces naardenensis</name>
    <name type="common">Yeast</name>
    <dbReference type="NCBI Taxonomy" id="13370"/>
    <lineage>
        <taxon>Eukaryota</taxon>
        <taxon>Fungi</taxon>
        <taxon>Dikarya</taxon>
        <taxon>Ascomycota</taxon>
        <taxon>Saccharomycotina</taxon>
        <taxon>Pichiomycetes</taxon>
        <taxon>Pichiales</taxon>
        <taxon>Pichiaceae</taxon>
        <taxon>Brettanomyces</taxon>
    </lineage>
</organism>
<evidence type="ECO:0000256" key="1">
    <source>
        <dbReference type="ARBA" id="ARBA00004173"/>
    </source>
</evidence>
<dbReference type="STRING" id="13370.A0A448YLM7"/>
<evidence type="ECO:0000256" key="2">
    <source>
        <dbReference type="ARBA" id="ARBA00022737"/>
    </source>
</evidence>
<comment type="subcellular location">
    <subcellularLocation>
        <location evidence="1">Mitochondrion</location>
    </subcellularLocation>
</comment>
<dbReference type="FunCoup" id="A0A448YLM7">
    <property type="interactions" value="29"/>
</dbReference>
<dbReference type="InParanoid" id="A0A448YLM7"/>
<gene>
    <name evidence="4" type="ORF">BRENAR_LOCUS2581</name>
</gene>
<protein>
    <recommendedName>
        <fullName evidence="3">Mitochondrial 15S rRNA processing factor CCM1</fullName>
    </recommendedName>
</protein>
<dbReference type="GO" id="GO:0005739">
    <property type="term" value="C:mitochondrion"/>
    <property type="evidence" value="ECO:0007669"/>
    <property type="project" value="UniProtKB-SubCell"/>
</dbReference>
<dbReference type="AlphaFoldDB" id="A0A448YLM7"/>
<accession>A0A448YLM7</accession>
<dbReference type="Pfam" id="PF13812">
    <property type="entry name" value="PPR_3"/>
    <property type="match status" value="1"/>
</dbReference>
<dbReference type="Proteomes" id="UP000290900">
    <property type="component" value="Unassembled WGS sequence"/>
</dbReference>
<evidence type="ECO:0000313" key="4">
    <source>
        <dbReference type="EMBL" id="VEU21849.1"/>
    </source>
</evidence>
<keyword evidence="5" id="KW-1185">Reference proteome</keyword>
<proteinExistence type="predicted"/>
<dbReference type="InterPro" id="IPR011990">
    <property type="entry name" value="TPR-like_helical_dom_sf"/>
</dbReference>
<reference evidence="4 5" key="1">
    <citation type="submission" date="2018-12" db="EMBL/GenBank/DDBJ databases">
        <authorList>
            <person name="Tiukova I."/>
            <person name="Dainat J."/>
        </authorList>
    </citation>
    <scope>NUCLEOTIDE SEQUENCE [LARGE SCALE GENOMIC DNA]</scope>
</reference>
<dbReference type="PANTHER" id="PTHR47942">
    <property type="entry name" value="TETRATRICOPEPTIDE REPEAT (TPR)-LIKE SUPERFAMILY PROTEIN-RELATED"/>
    <property type="match status" value="1"/>
</dbReference>
<sequence length="471" mass="55379">MFKYFRSVSQIRPLKLTLTNLRGLSDLSNNDLVSNKLKDLTESLTTINKDSPFYPTNVITTNSDEDIMRTFLNLAGQEVPPGDPKWFSMLNEKRTVNELPEAPKNLNSVKLTAYIEQLSHLQTRTNRKLRDRVQQLYWKILNSHLLQDVESYNIILRFFAVNYNFNAVKSILFSMFKAGIKPNTNTFNSVLSQLKYARHKYKSDLVKMYLNQMKVYNLIPDRTTWYILFGCLSEQKVAFYEEMLRKNIPMKPIINEVLQFQYNYGGMKIDQLVEYLKSQEVPLDKKILSTLVRLCTEADRPEDAIELLDEYVGPDKQIRHVDFNSLICMVDYFAAKKKQLYNAMAVMNYFVDHYDLSIKVYRCYEVLAKTMIEYPNFSNWSILTRRFYLDSMYSVDQSLLSDKTKGKLKSTAKRYGIPDFKLETLRRSEFDETAQVFEELRWAGKPEFELGKNDSEFREAARYMQKEPTSE</sequence>
<dbReference type="InterPro" id="IPR002885">
    <property type="entry name" value="PPR_rpt"/>
</dbReference>
<keyword evidence="2" id="KW-0677">Repeat</keyword>
<dbReference type="OrthoDB" id="185373at2759"/>
<evidence type="ECO:0000313" key="5">
    <source>
        <dbReference type="Proteomes" id="UP000290900"/>
    </source>
</evidence>
<name>A0A448YLM7_BRENA</name>
<dbReference type="Gene3D" id="1.25.40.10">
    <property type="entry name" value="Tetratricopeptide repeat domain"/>
    <property type="match status" value="1"/>
</dbReference>
<dbReference type="InterPro" id="IPR051222">
    <property type="entry name" value="PPR/CCM1_RNA-binding"/>
</dbReference>
<dbReference type="EMBL" id="CAACVR010000013">
    <property type="protein sequence ID" value="VEU21849.1"/>
    <property type="molecule type" value="Genomic_DNA"/>
</dbReference>
<evidence type="ECO:0000256" key="3">
    <source>
        <dbReference type="ARBA" id="ARBA00044527"/>
    </source>
</evidence>